<dbReference type="Pfam" id="PF00990">
    <property type="entry name" value="GGDEF"/>
    <property type="match status" value="1"/>
</dbReference>
<proteinExistence type="predicted"/>
<dbReference type="InterPro" id="IPR029787">
    <property type="entry name" value="Nucleotide_cyclase"/>
</dbReference>
<dbReference type="EMBL" id="ADKM02000085">
    <property type="protein sequence ID" value="EGC02959.1"/>
    <property type="molecule type" value="Genomic_DNA"/>
</dbReference>
<dbReference type="CDD" id="cd18773">
    <property type="entry name" value="PDC1_HK_sensor"/>
    <property type="match status" value="1"/>
</dbReference>
<dbReference type="STRING" id="246199.CUS_6662"/>
<evidence type="ECO:0000259" key="2">
    <source>
        <dbReference type="PROSITE" id="PS50887"/>
    </source>
</evidence>
<dbReference type="Gene3D" id="3.30.70.270">
    <property type="match status" value="1"/>
</dbReference>
<comment type="caution">
    <text evidence="3">The sequence shown here is derived from an EMBL/GenBank/DDBJ whole genome shotgun (WGS) entry which is preliminary data.</text>
</comment>
<dbReference type="SUPFAM" id="SSF55073">
    <property type="entry name" value="Nucleotide cyclase"/>
    <property type="match status" value="1"/>
</dbReference>
<dbReference type="eggNOG" id="COG2199">
    <property type="taxonomic scope" value="Bacteria"/>
</dbReference>
<gene>
    <name evidence="3" type="ORF">CUS_6662</name>
</gene>
<dbReference type="RefSeq" id="WP_002850061.1">
    <property type="nucleotide sequence ID" value="NZ_ADKM02000085.1"/>
</dbReference>
<feature type="domain" description="GGDEF" evidence="2">
    <location>
        <begin position="359"/>
        <end position="494"/>
    </location>
</feature>
<reference evidence="3 4" key="1">
    <citation type="submission" date="2011-02" db="EMBL/GenBank/DDBJ databases">
        <authorList>
            <person name="Nelson K.E."/>
            <person name="Sutton G."/>
            <person name="Torralba M."/>
            <person name="Durkin S."/>
            <person name="Harkins D."/>
            <person name="Montgomery R."/>
            <person name="Ziemer C."/>
            <person name="Klaassens E."/>
            <person name="Ocuiv P."/>
            <person name="Morrison M."/>
        </authorList>
    </citation>
    <scope>NUCLEOTIDE SEQUENCE [LARGE SCALE GENOMIC DNA]</scope>
    <source>
        <strain evidence="3 4">8</strain>
    </source>
</reference>
<dbReference type="OrthoDB" id="9804955at2"/>
<accession>E9SCQ8</accession>
<dbReference type="PANTHER" id="PTHR45138:SF9">
    <property type="entry name" value="DIGUANYLATE CYCLASE DGCM-RELATED"/>
    <property type="match status" value="1"/>
</dbReference>
<dbReference type="CDD" id="cd01949">
    <property type="entry name" value="GGDEF"/>
    <property type="match status" value="1"/>
</dbReference>
<sequence>MKEKNSAEQLQQGGSFFRLMMIYLIVCSIGFTVMMICVNKLMKEHDKTLTTQICDLVAEKMNNSISYMTSSAENMAAMLTAQELKDFDNVYGQTRFLKGEAYISMGFVDMQKRIYASDSELEEFEKWDLLEISKQADPVSISPPYRSGLTGQPVFTLFANITYGGNKKGKLFMTYPLKEIQNIAYTETLADETEIWLMNAESDNLIQCAGKDKYAVGSWANAGLTFEKNINESDRDDYLDWKQKMSDGEDGAALVYKSGQTGYTQVFADIPSMHGWKLVVRIPSSAMSSAMMKFRTIVIVFTTLLLLATFIMFVMSHKRDEADKEILENLSIHDPLTEVMNRRAFDMAAQTQLAHIGRDDGVMIFIDIDYFKTVNDKYGHDAGDKVLKEFAALLKDVFGENSLIARYGGDEFLVFQKGADRAEAEEKMVELNRRAHDIRPANCPEDDHYHVSCSCGGAVCPENSRDFEELKSLADSALYDVKERGRDGHGWYAKGSGK</sequence>
<dbReference type="GO" id="GO:0052621">
    <property type="term" value="F:diguanylate cyclase activity"/>
    <property type="evidence" value="ECO:0007669"/>
    <property type="project" value="TreeGrafter"/>
</dbReference>
<dbReference type="SMART" id="SM00267">
    <property type="entry name" value="GGDEF"/>
    <property type="match status" value="1"/>
</dbReference>
<name>E9SCQ8_RUMAL</name>
<organism evidence="3 4">
    <name type="scientific">Ruminococcus albus 8</name>
    <dbReference type="NCBI Taxonomy" id="246199"/>
    <lineage>
        <taxon>Bacteria</taxon>
        <taxon>Bacillati</taxon>
        <taxon>Bacillota</taxon>
        <taxon>Clostridia</taxon>
        <taxon>Eubacteriales</taxon>
        <taxon>Oscillospiraceae</taxon>
        <taxon>Ruminococcus</taxon>
    </lineage>
</organism>
<evidence type="ECO:0000256" key="1">
    <source>
        <dbReference type="SAM" id="Phobius"/>
    </source>
</evidence>
<dbReference type="InterPro" id="IPR043128">
    <property type="entry name" value="Rev_trsase/Diguanyl_cyclase"/>
</dbReference>
<evidence type="ECO:0000313" key="3">
    <source>
        <dbReference type="EMBL" id="EGC02959.1"/>
    </source>
</evidence>
<dbReference type="Gene3D" id="3.30.450.20">
    <property type="entry name" value="PAS domain"/>
    <property type="match status" value="1"/>
</dbReference>
<feature type="transmembrane region" description="Helical" evidence="1">
    <location>
        <begin position="294"/>
        <end position="315"/>
    </location>
</feature>
<dbReference type="Proteomes" id="UP000004259">
    <property type="component" value="Unassembled WGS sequence"/>
</dbReference>
<dbReference type="InterPro" id="IPR000160">
    <property type="entry name" value="GGDEF_dom"/>
</dbReference>
<evidence type="ECO:0000313" key="4">
    <source>
        <dbReference type="Proteomes" id="UP000004259"/>
    </source>
</evidence>
<protein>
    <submittedName>
        <fullName evidence="3">Diguanylate cyclase (GGDEF) domain protein</fullName>
    </submittedName>
</protein>
<dbReference type="PANTHER" id="PTHR45138">
    <property type="entry name" value="REGULATORY COMPONENTS OF SENSORY TRANSDUCTION SYSTEM"/>
    <property type="match status" value="1"/>
</dbReference>
<keyword evidence="1" id="KW-1133">Transmembrane helix</keyword>
<feature type="transmembrane region" description="Helical" evidence="1">
    <location>
        <begin position="20"/>
        <end position="38"/>
    </location>
</feature>
<keyword evidence="4" id="KW-1185">Reference proteome</keyword>
<dbReference type="NCBIfam" id="TIGR00254">
    <property type="entry name" value="GGDEF"/>
    <property type="match status" value="1"/>
</dbReference>
<dbReference type="PROSITE" id="PS50887">
    <property type="entry name" value="GGDEF"/>
    <property type="match status" value="1"/>
</dbReference>
<keyword evidence="1" id="KW-0472">Membrane</keyword>
<dbReference type="InterPro" id="IPR050469">
    <property type="entry name" value="Diguanylate_Cyclase"/>
</dbReference>
<dbReference type="AlphaFoldDB" id="E9SCQ8"/>
<keyword evidence="1" id="KW-0812">Transmembrane</keyword>